<accession>A0A923I073</accession>
<proteinExistence type="predicted"/>
<evidence type="ECO:0000313" key="2">
    <source>
        <dbReference type="EMBL" id="MBC3889256.1"/>
    </source>
</evidence>
<sequence length="504" mass="55150">MQTIVFFSNDGIQVVQGTMKGGQLTIQHFKTLPVEAGALINGVITNEEAIRQTLSDALAENPSLFTNMKLVIESSLIAIKNVAVPRLKPKELAALAATEFEDTAGNYEELVVDYSNIPGPNGNNMFCCGVEKRVIESYAALFESLKIRVLSIDVGLNALIQYVSGTKDYKGMTLALNILDGRDLLSILFENGLYIFSTRSRLMAERGTDAFADELSAKLSSLIQFNKSQKSEYALNISLYAGLDEFELNSLKNLVFDPDLSLFIIPQTRNIKELFEIDETFDFGKFIYPIAAFFTGTKAINLFTAYKKSLVVKKERHFENKALAIPIVMAVIFLIIFSTFYLLQMSAQKKLEASNAYISDTTNQQQYLEAKNLTDAVEGINSQVSDVEMINTAVNSNPKLVSDKLTHLATLCNSVITLNSMTYDGETGGVSIAATANSVQEAAGYVERLRATAYFVQVDYNGYSKATATAGSTATSGTTSGTTATTFTGYNFTVQAYLKAGDQQ</sequence>
<reference evidence="2" key="1">
    <citation type="submission" date="2019-10" db="EMBL/GenBank/DDBJ databases">
        <authorList>
            <person name="Ross D.E."/>
            <person name="Gulliver D."/>
        </authorList>
    </citation>
    <scope>NUCLEOTIDE SEQUENCE</scope>
    <source>
        <strain evidence="2">DER-2019</strain>
    </source>
</reference>
<dbReference type="AlphaFoldDB" id="A0A923I073"/>
<keyword evidence="1" id="KW-1133">Transmembrane helix</keyword>
<keyword evidence="1" id="KW-0472">Membrane</keyword>
<dbReference type="Gene3D" id="3.30.420.40">
    <property type="match status" value="2"/>
</dbReference>
<dbReference type="Proteomes" id="UP000616595">
    <property type="component" value="Unassembled WGS sequence"/>
</dbReference>
<dbReference type="EMBL" id="WJBD01000016">
    <property type="protein sequence ID" value="MBC3889256.1"/>
    <property type="molecule type" value="Genomic_DNA"/>
</dbReference>
<dbReference type="RefSeq" id="WP_148566846.1">
    <property type="nucleotide sequence ID" value="NZ_RXYA01000006.1"/>
</dbReference>
<organism evidence="2 3">
    <name type="scientific">Acetobacterium paludosum</name>
    <dbReference type="NCBI Taxonomy" id="52693"/>
    <lineage>
        <taxon>Bacteria</taxon>
        <taxon>Bacillati</taxon>
        <taxon>Bacillota</taxon>
        <taxon>Clostridia</taxon>
        <taxon>Eubacteriales</taxon>
        <taxon>Eubacteriaceae</taxon>
        <taxon>Acetobacterium</taxon>
    </lineage>
</organism>
<evidence type="ECO:0008006" key="4">
    <source>
        <dbReference type="Google" id="ProtNLM"/>
    </source>
</evidence>
<keyword evidence="3" id="KW-1185">Reference proteome</keyword>
<evidence type="ECO:0000256" key="1">
    <source>
        <dbReference type="SAM" id="Phobius"/>
    </source>
</evidence>
<reference evidence="2" key="2">
    <citation type="submission" date="2020-10" db="EMBL/GenBank/DDBJ databases">
        <title>Comparative genomics of the Acetobacterium genus.</title>
        <authorList>
            <person name="Marshall C."/>
            <person name="May H."/>
            <person name="Norman S."/>
        </authorList>
    </citation>
    <scope>NUCLEOTIDE SEQUENCE</scope>
    <source>
        <strain evidence="2">DER-2019</strain>
    </source>
</reference>
<name>A0A923I073_9FIRM</name>
<comment type="caution">
    <text evidence="2">The sequence shown here is derived from an EMBL/GenBank/DDBJ whole genome shotgun (WGS) entry which is preliminary data.</text>
</comment>
<dbReference type="OrthoDB" id="1649455at2"/>
<keyword evidence="1" id="KW-0812">Transmembrane</keyword>
<protein>
    <recommendedName>
        <fullName evidence="4">Pilus assembly protein PilM</fullName>
    </recommendedName>
</protein>
<dbReference type="Gene3D" id="3.30.1490.300">
    <property type="match status" value="1"/>
</dbReference>
<gene>
    <name evidence="2" type="ORF">GH810_13120</name>
</gene>
<evidence type="ECO:0000313" key="3">
    <source>
        <dbReference type="Proteomes" id="UP000616595"/>
    </source>
</evidence>
<feature type="transmembrane region" description="Helical" evidence="1">
    <location>
        <begin position="323"/>
        <end position="343"/>
    </location>
</feature>